<dbReference type="Gene3D" id="1.10.3210.10">
    <property type="entry name" value="Hypothetical protein af1432"/>
    <property type="match status" value="1"/>
</dbReference>
<dbReference type="CDD" id="cd04182">
    <property type="entry name" value="GT_2_like_f"/>
    <property type="match status" value="1"/>
</dbReference>
<dbReference type="PANTHER" id="PTHR43777:SF1">
    <property type="entry name" value="MOLYBDENUM COFACTOR CYTIDYLYLTRANSFERASE"/>
    <property type="match status" value="1"/>
</dbReference>
<accession>A0A1T4MIM2</accession>
<name>A0A1T4MIM2_9HYPH</name>
<feature type="domain" description="HD/PDEase" evidence="2">
    <location>
        <begin position="224"/>
        <end position="330"/>
    </location>
</feature>
<dbReference type="SUPFAM" id="SSF109604">
    <property type="entry name" value="HD-domain/PDEase-like"/>
    <property type="match status" value="1"/>
</dbReference>
<dbReference type="AlphaFoldDB" id="A0A1T4MIM2"/>
<dbReference type="GO" id="GO:0016779">
    <property type="term" value="F:nucleotidyltransferase activity"/>
    <property type="evidence" value="ECO:0007669"/>
    <property type="project" value="UniProtKB-ARBA"/>
</dbReference>
<sequence>MSGERSPGGALSAAVVLAAGFSSRMGAFKPLLPFGKGTVVSHVVATLRSGGLDRIHIVVGHRAEEMRPTLTTLGATVVDNPRYAEGMLSSIQAGLASLPEDAPGCLLLPVDVALVRPATVRQMLDAAESSGAPLLHPTFRGEKGHPPYIRRATFGEILAYSGEGGLASVLARHEREAETVPVIDAFCLADMDTKDAYRQRCADLGFVETPTEEECEAMLEAARTPAPVRAHSRVVAALADAIAQRLISSGLPLDEAAIRAGALLHDIAKGQPRHAEAGARMVSGFGFPRIAPIVASHMTFDFGGQLDEAAVVFLADKLVSGVARTRLEDRFAPALSRFRDDPRALAGALARMASAKAALAAIEVRIGPLDDPRAPAAKVLEEA</sequence>
<protein>
    <submittedName>
        <fullName evidence="3">HDIG domain-containing protein</fullName>
    </submittedName>
</protein>
<evidence type="ECO:0000313" key="3">
    <source>
        <dbReference type="EMBL" id="SJZ66624.1"/>
    </source>
</evidence>
<dbReference type="Gene3D" id="3.90.550.10">
    <property type="entry name" value="Spore Coat Polysaccharide Biosynthesis Protein SpsA, Chain A"/>
    <property type="match status" value="1"/>
</dbReference>
<dbReference type="SMART" id="SM00471">
    <property type="entry name" value="HDc"/>
    <property type="match status" value="1"/>
</dbReference>
<dbReference type="InterPro" id="IPR029044">
    <property type="entry name" value="Nucleotide-diphossugar_trans"/>
</dbReference>
<dbReference type="Pfam" id="PF01966">
    <property type="entry name" value="HD"/>
    <property type="match status" value="1"/>
</dbReference>
<dbReference type="Proteomes" id="UP000190135">
    <property type="component" value="Unassembled WGS sequence"/>
</dbReference>
<dbReference type="InterPro" id="IPR006674">
    <property type="entry name" value="HD_domain"/>
</dbReference>
<dbReference type="PANTHER" id="PTHR43777">
    <property type="entry name" value="MOLYBDENUM COFACTOR CYTIDYLYLTRANSFERASE"/>
    <property type="match status" value="1"/>
</dbReference>
<dbReference type="SUPFAM" id="SSF53448">
    <property type="entry name" value="Nucleotide-diphospho-sugar transferases"/>
    <property type="match status" value="1"/>
</dbReference>
<dbReference type="NCBIfam" id="TIGR00277">
    <property type="entry name" value="HDIG"/>
    <property type="match status" value="1"/>
</dbReference>
<dbReference type="NCBIfam" id="NF045665">
    <property type="entry name" value="NTPtran_DVU1551"/>
    <property type="match status" value="1"/>
</dbReference>
<dbReference type="STRING" id="1365950.SAMN05428963_102130"/>
<dbReference type="InterPro" id="IPR006675">
    <property type="entry name" value="HDIG_dom"/>
</dbReference>
<dbReference type="OrthoDB" id="9779263at2"/>
<dbReference type="InterPro" id="IPR054703">
    <property type="entry name" value="Mop-rel"/>
</dbReference>
<dbReference type="CDD" id="cd00077">
    <property type="entry name" value="HDc"/>
    <property type="match status" value="1"/>
</dbReference>
<dbReference type="Pfam" id="PF12804">
    <property type="entry name" value="NTP_transf_3"/>
    <property type="match status" value="1"/>
</dbReference>
<keyword evidence="4" id="KW-1185">Reference proteome</keyword>
<evidence type="ECO:0000259" key="2">
    <source>
        <dbReference type="SMART" id="SM00471"/>
    </source>
</evidence>
<dbReference type="RefSeq" id="WP_078706835.1">
    <property type="nucleotide sequence ID" value="NZ_FUXL01000002.1"/>
</dbReference>
<dbReference type="InterPro" id="IPR025877">
    <property type="entry name" value="MobA-like_NTP_Trfase"/>
</dbReference>
<keyword evidence="1" id="KW-0460">Magnesium</keyword>
<reference evidence="3 4" key="1">
    <citation type="submission" date="2017-02" db="EMBL/GenBank/DDBJ databases">
        <authorList>
            <person name="Peterson S.W."/>
        </authorList>
    </citation>
    <scope>NUCLEOTIDE SEQUENCE [LARGE SCALE GENOMIC DNA]</scope>
    <source>
        <strain evidence="3 4">USBA 369</strain>
    </source>
</reference>
<dbReference type="InterPro" id="IPR003607">
    <property type="entry name" value="HD/PDEase_dom"/>
</dbReference>
<organism evidence="3 4">
    <name type="scientific">Consotaella salsifontis</name>
    <dbReference type="NCBI Taxonomy" id="1365950"/>
    <lineage>
        <taxon>Bacteria</taxon>
        <taxon>Pseudomonadati</taxon>
        <taxon>Pseudomonadota</taxon>
        <taxon>Alphaproteobacteria</taxon>
        <taxon>Hyphomicrobiales</taxon>
        <taxon>Aurantimonadaceae</taxon>
        <taxon>Consotaella</taxon>
    </lineage>
</organism>
<proteinExistence type="predicted"/>
<gene>
    <name evidence="3" type="ORF">SAMN05428963_102130</name>
</gene>
<evidence type="ECO:0000313" key="4">
    <source>
        <dbReference type="Proteomes" id="UP000190135"/>
    </source>
</evidence>
<dbReference type="EMBL" id="FUXL01000002">
    <property type="protein sequence ID" value="SJZ66624.1"/>
    <property type="molecule type" value="Genomic_DNA"/>
</dbReference>
<evidence type="ECO:0000256" key="1">
    <source>
        <dbReference type="ARBA" id="ARBA00022842"/>
    </source>
</evidence>